<keyword evidence="2" id="KW-0808">Transferase</keyword>
<keyword evidence="2" id="KW-0012">Acyltransferase</keyword>
<evidence type="ECO:0000259" key="1">
    <source>
        <dbReference type="PROSITE" id="PS51186"/>
    </source>
</evidence>
<name>A0ABZ0KVT2_9BACL</name>
<dbReference type="InterPro" id="IPR000182">
    <property type="entry name" value="GNAT_dom"/>
</dbReference>
<dbReference type="SUPFAM" id="SSF55729">
    <property type="entry name" value="Acyl-CoA N-acyltransferases (Nat)"/>
    <property type="match status" value="1"/>
</dbReference>
<reference evidence="2 3" key="1">
    <citation type="submission" date="2023-01" db="EMBL/GenBank/DDBJ databases">
        <title>Sporosarcina sp. nov., isolated from Korean tranditional fermented seafood 'Jeotgal'.</title>
        <authorList>
            <person name="Yang A.-I."/>
        </authorList>
    </citation>
    <scope>NUCLEOTIDE SEQUENCE [LARGE SCALE GENOMIC DNA]</scope>
    <source>
        <strain evidence="2 3">B2O-1</strain>
    </source>
</reference>
<accession>A0ABZ0KVT2</accession>
<feature type="domain" description="N-acetyltransferase" evidence="1">
    <location>
        <begin position="6"/>
        <end position="170"/>
    </location>
</feature>
<dbReference type="PROSITE" id="PS51186">
    <property type="entry name" value="GNAT"/>
    <property type="match status" value="1"/>
</dbReference>
<gene>
    <name evidence="2" type="ORF">PGH26_12285</name>
</gene>
<dbReference type="InterPro" id="IPR013653">
    <property type="entry name" value="GCN5-like_dom"/>
</dbReference>
<dbReference type="Gene3D" id="3.40.630.30">
    <property type="match status" value="1"/>
</dbReference>
<proteinExistence type="predicted"/>
<evidence type="ECO:0000313" key="3">
    <source>
        <dbReference type="Proteomes" id="UP001303532"/>
    </source>
</evidence>
<dbReference type="EMBL" id="CP116341">
    <property type="protein sequence ID" value="WOV83653.1"/>
    <property type="molecule type" value="Genomic_DNA"/>
</dbReference>
<dbReference type="InterPro" id="IPR016181">
    <property type="entry name" value="Acyl_CoA_acyltransferase"/>
</dbReference>
<sequence>MDNDLFKIRKAVVTDAIGIATVHIDSWKTTYSNIVPDEYLSNLSYDSREKMWTNAIPFGDIYVVENGIGEIVGFSKGGKERSCKYKGYDGEIYAIYILQKYQGKGIGTALVKPIIKDIIDVGINSMLVLVLEDTNSRKFYESLGGRKIDTVEVEIGGKKLPELVYGWDEIRTIFQLIN</sequence>
<dbReference type="EC" id="2.3.1.-" evidence="2"/>
<dbReference type="CDD" id="cd04301">
    <property type="entry name" value="NAT_SF"/>
    <property type="match status" value="1"/>
</dbReference>
<organism evidence="2 3">
    <name type="scientific">Sporosarcina jeotgali</name>
    <dbReference type="NCBI Taxonomy" id="3020056"/>
    <lineage>
        <taxon>Bacteria</taxon>
        <taxon>Bacillati</taxon>
        <taxon>Bacillota</taxon>
        <taxon>Bacilli</taxon>
        <taxon>Bacillales</taxon>
        <taxon>Caryophanaceae</taxon>
        <taxon>Sporosarcina</taxon>
    </lineage>
</organism>
<keyword evidence="3" id="KW-1185">Reference proteome</keyword>
<evidence type="ECO:0000313" key="2">
    <source>
        <dbReference type="EMBL" id="WOV83653.1"/>
    </source>
</evidence>
<dbReference type="RefSeq" id="WP_323691345.1">
    <property type="nucleotide sequence ID" value="NZ_CP116341.1"/>
</dbReference>
<dbReference type="GO" id="GO:0016746">
    <property type="term" value="F:acyltransferase activity"/>
    <property type="evidence" value="ECO:0007669"/>
    <property type="project" value="UniProtKB-KW"/>
</dbReference>
<dbReference type="Pfam" id="PF08445">
    <property type="entry name" value="FR47"/>
    <property type="match status" value="1"/>
</dbReference>
<protein>
    <submittedName>
        <fullName evidence="2">GNAT family N-acetyltransferase</fullName>
        <ecNumber evidence="2">2.3.1.-</ecNumber>
    </submittedName>
</protein>
<dbReference type="Proteomes" id="UP001303532">
    <property type="component" value="Chromosome"/>
</dbReference>